<dbReference type="EMBL" id="OU898280">
    <property type="protein sequence ID" value="CAG9835473.1"/>
    <property type="molecule type" value="Genomic_DNA"/>
</dbReference>
<sequence length="133" mass="15053">MENQFALANITSDATKFNYIVVNLESAYISEVRDIIVSSLATDRYVKLKIELIKRLSASQQKIKRLLEHEELGDRRPSQFLLHLQSLAGRTVPDSIIRSLWLDRLPSSIQAILAIQSNADLDTVAELADTVFR</sequence>
<protein>
    <recommendedName>
        <fullName evidence="1">DUF7041 domain-containing protein</fullName>
    </recommendedName>
</protein>
<name>A0A9N9XDU3_DIABA</name>
<keyword evidence="3" id="KW-1185">Reference proteome</keyword>
<dbReference type="PANTHER" id="PTHR33327">
    <property type="entry name" value="ENDONUCLEASE"/>
    <property type="match status" value="1"/>
</dbReference>
<dbReference type="Pfam" id="PF23055">
    <property type="entry name" value="DUF7041"/>
    <property type="match status" value="1"/>
</dbReference>
<feature type="domain" description="DUF7041" evidence="1">
    <location>
        <begin position="1"/>
        <end position="67"/>
    </location>
</feature>
<evidence type="ECO:0000259" key="1">
    <source>
        <dbReference type="Pfam" id="PF23055"/>
    </source>
</evidence>
<dbReference type="OrthoDB" id="6433758at2759"/>
<accession>A0A9N9XDU3</accession>
<proteinExistence type="predicted"/>
<organism evidence="2 3">
    <name type="scientific">Diabrotica balteata</name>
    <name type="common">Banded cucumber beetle</name>
    <dbReference type="NCBI Taxonomy" id="107213"/>
    <lineage>
        <taxon>Eukaryota</taxon>
        <taxon>Metazoa</taxon>
        <taxon>Ecdysozoa</taxon>
        <taxon>Arthropoda</taxon>
        <taxon>Hexapoda</taxon>
        <taxon>Insecta</taxon>
        <taxon>Pterygota</taxon>
        <taxon>Neoptera</taxon>
        <taxon>Endopterygota</taxon>
        <taxon>Coleoptera</taxon>
        <taxon>Polyphaga</taxon>
        <taxon>Cucujiformia</taxon>
        <taxon>Chrysomeloidea</taxon>
        <taxon>Chrysomelidae</taxon>
        <taxon>Galerucinae</taxon>
        <taxon>Diabroticina</taxon>
        <taxon>Diabroticites</taxon>
        <taxon>Diabrotica</taxon>
    </lineage>
</organism>
<dbReference type="PANTHER" id="PTHR33327:SF3">
    <property type="entry name" value="RNA-DIRECTED DNA POLYMERASE"/>
    <property type="match status" value="1"/>
</dbReference>
<evidence type="ECO:0000313" key="2">
    <source>
        <dbReference type="EMBL" id="CAG9835473.1"/>
    </source>
</evidence>
<gene>
    <name evidence="2" type="ORF">DIABBA_LOCUS8662</name>
</gene>
<reference evidence="2" key="1">
    <citation type="submission" date="2022-01" db="EMBL/GenBank/DDBJ databases">
        <authorList>
            <person name="King R."/>
        </authorList>
    </citation>
    <scope>NUCLEOTIDE SEQUENCE</scope>
</reference>
<dbReference type="AlphaFoldDB" id="A0A9N9XDU3"/>
<dbReference type="InterPro" id="IPR055469">
    <property type="entry name" value="DUF7041"/>
</dbReference>
<evidence type="ECO:0000313" key="3">
    <source>
        <dbReference type="Proteomes" id="UP001153709"/>
    </source>
</evidence>
<dbReference type="Proteomes" id="UP001153709">
    <property type="component" value="Chromosome 5"/>
</dbReference>